<accession>A0ABN7V4E7</accession>
<evidence type="ECO:0000313" key="1">
    <source>
        <dbReference type="EMBL" id="CAG8728595.1"/>
    </source>
</evidence>
<evidence type="ECO:0000313" key="2">
    <source>
        <dbReference type="Proteomes" id="UP000789901"/>
    </source>
</evidence>
<reference evidence="1 2" key="1">
    <citation type="submission" date="2021-06" db="EMBL/GenBank/DDBJ databases">
        <authorList>
            <person name="Kallberg Y."/>
            <person name="Tangrot J."/>
            <person name="Rosling A."/>
        </authorList>
    </citation>
    <scope>NUCLEOTIDE SEQUENCE [LARGE SCALE GENOMIC DNA]</scope>
    <source>
        <strain evidence="1 2">120-4 pot B 10/14</strain>
    </source>
</reference>
<name>A0ABN7V4E7_GIGMA</name>
<keyword evidence="2" id="KW-1185">Reference proteome</keyword>
<dbReference type="Proteomes" id="UP000789901">
    <property type="component" value="Unassembled WGS sequence"/>
</dbReference>
<feature type="non-terminal residue" evidence="1">
    <location>
        <position position="1"/>
    </location>
</feature>
<proteinExistence type="predicted"/>
<sequence>ESGLGDDRKVCNVVATRTFTLKIAKKESWNVVAGIRDLLDDDLIEIFLKKTGKHQAIGKNSHSKQDKNLKCQVHSLQMYSGNRRYNTKPSSAVVYASIDMRTKEDHKVNHGQVSVVLGLIFQMVLEGRVEALVLTELERERARPCLGSQKSRRGEYCRKDSFGSFSRLLKKGNKTSGIGGVLVGEQDTFVSKKSRLLALEKKPKQIKFKDKELL</sequence>
<dbReference type="EMBL" id="CAJVQB010009286">
    <property type="protein sequence ID" value="CAG8728595.1"/>
    <property type="molecule type" value="Genomic_DNA"/>
</dbReference>
<gene>
    <name evidence="1" type="ORF">GMARGA_LOCUS14178</name>
</gene>
<comment type="caution">
    <text evidence="1">The sequence shown here is derived from an EMBL/GenBank/DDBJ whole genome shotgun (WGS) entry which is preliminary data.</text>
</comment>
<protein>
    <submittedName>
        <fullName evidence="1">11800_t:CDS:1</fullName>
    </submittedName>
</protein>
<organism evidence="1 2">
    <name type="scientific">Gigaspora margarita</name>
    <dbReference type="NCBI Taxonomy" id="4874"/>
    <lineage>
        <taxon>Eukaryota</taxon>
        <taxon>Fungi</taxon>
        <taxon>Fungi incertae sedis</taxon>
        <taxon>Mucoromycota</taxon>
        <taxon>Glomeromycotina</taxon>
        <taxon>Glomeromycetes</taxon>
        <taxon>Diversisporales</taxon>
        <taxon>Gigasporaceae</taxon>
        <taxon>Gigaspora</taxon>
    </lineage>
</organism>